<name>A0A0R1W0W6_9LACO</name>
<accession>A0A0R1W0W6</accession>
<protein>
    <submittedName>
        <fullName evidence="2">Phosphoribosyl-dephospho-coa transferase</fullName>
    </submittedName>
</protein>
<dbReference type="InterPro" id="IPR049180">
    <property type="entry name" value="MdcG_C"/>
</dbReference>
<feature type="domain" description="Phosphoribosyl-dephospho-CoA transferase MdcG C-terminal" evidence="1">
    <location>
        <begin position="37"/>
        <end position="154"/>
    </location>
</feature>
<organism evidence="2 3">
    <name type="scientific">Lapidilactobacillus concavus DSM 17758</name>
    <dbReference type="NCBI Taxonomy" id="1423735"/>
    <lineage>
        <taxon>Bacteria</taxon>
        <taxon>Bacillati</taxon>
        <taxon>Bacillota</taxon>
        <taxon>Bacilli</taxon>
        <taxon>Lactobacillales</taxon>
        <taxon>Lactobacillaceae</taxon>
        <taxon>Lapidilactobacillus</taxon>
    </lineage>
</organism>
<dbReference type="EMBL" id="AZFX01000045">
    <property type="protein sequence ID" value="KRM09771.1"/>
    <property type="molecule type" value="Genomic_DNA"/>
</dbReference>
<evidence type="ECO:0000313" key="2">
    <source>
        <dbReference type="EMBL" id="KRM09771.1"/>
    </source>
</evidence>
<dbReference type="Proteomes" id="UP000051315">
    <property type="component" value="Unassembled WGS sequence"/>
</dbReference>
<dbReference type="GO" id="GO:0016740">
    <property type="term" value="F:transferase activity"/>
    <property type="evidence" value="ECO:0007669"/>
    <property type="project" value="UniProtKB-KW"/>
</dbReference>
<comment type="caution">
    <text evidence="2">The sequence shown here is derived from an EMBL/GenBank/DDBJ whole genome shotgun (WGS) entry which is preliminary data.</text>
</comment>
<evidence type="ECO:0000313" key="3">
    <source>
        <dbReference type="Proteomes" id="UP000051315"/>
    </source>
</evidence>
<sequence length="165" mass="18436">MGIRGFQKNQRFGTWIAPSNCELAVTPQQALTQLSQLSAKRRQLKSFQTLVTIQPLLKDYQWGVGGSLEYQLVTGIEMAREDSGVDIIMALPEIPITRFAARVLIERLHQIAGAHADIQVVFGQYGFSLEEYALATTSEILVKTAQGPILCRDPWQLSVEMDETK</sequence>
<dbReference type="PATRIC" id="fig|1423735.3.peg.1665"/>
<gene>
    <name evidence="2" type="ORF">FC15_GL001605</name>
</gene>
<dbReference type="STRING" id="1423735.FC15_GL001605"/>
<reference evidence="2 3" key="1">
    <citation type="journal article" date="2015" name="Genome Announc.">
        <title>Expanding the biotechnology potential of lactobacilli through comparative genomics of 213 strains and associated genera.</title>
        <authorList>
            <person name="Sun Z."/>
            <person name="Harris H.M."/>
            <person name="McCann A."/>
            <person name="Guo C."/>
            <person name="Argimon S."/>
            <person name="Zhang W."/>
            <person name="Yang X."/>
            <person name="Jeffery I.B."/>
            <person name="Cooney J.C."/>
            <person name="Kagawa T.F."/>
            <person name="Liu W."/>
            <person name="Song Y."/>
            <person name="Salvetti E."/>
            <person name="Wrobel A."/>
            <person name="Rasinkangas P."/>
            <person name="Parkhill J."/>
            <person name="Rea M.C."/>
            <person name="O'Sullivan O."/>
            <person name="Ritari J."/>
            <person name="Douillard F.P."/>
            <person name="Paul Ross R."/>
            <person name="Yang R."/>
            <person name="Briner A.E."/>
            <person name="Felis G.E."/>
            <person name="de Vos W.M."/>
            <person name="Barrangou R."/>
            <person name="Klaenhammer T.R."/>
            <person name="Caufield P.W."/>
            <person name="Cui Y."/>
            <person name="Zhang H."/>
            <person name="O'Toole P.W."/>
        </authorList>
    </citation>
    <scope>NUCLEOTIDE SEQUENCE [LARGE SCALE GENOMIC DNA]</scope>
    <source>
        <strain evidence="2 3">DSM 17758</strain>
    </source>
</reference>
<dbReference type="Pfam" id="PF10620">
    <property type="entry name" value="MdcG"/>
    <property type="match status" value="1"/>
</dbReference>
<dbReference type="RefSeq" id="WP_057824598.1">
    <property type="nucleotide sequence ID" value="NZ_AZFX01000045.1"/>
</dbReference>
<keyword evidence="2" id="KW-0808">Transferase</keyword>
<proteinExistence type="predicted"/>
<evidence type="ECO:0000259" key="1">
    <source>
        <dbReference type="Pfam" id="PF10620"/>
    </source>
</evidence>
<dbReference type="AlphaFoldDB" id="A0A0R1W0W6"/>
<keyword evidence="3" id="KW-1185">Reference proteome</keyword>